<gene>
    <name evidence="1" type="ORF">METEAL_40520</name>
</gene>
<dbReference type="RefSeq" id="WP_316413551.1">
    <property type="nucleotide sequence ID" value="NZ_AP027080.1"/>
</dbReference>
<dbReference type="AlphaFoldDB" id="A0AA48H2M5"/>
<proteinExistence type="predicted"/>
<dbReference type="KEGG" id="msil:METEAL_40520"/>
<sequence length="59" mass="5983">MDVSLSVDSLMSQQASMTQAALGVGVERKVLDMAQAEGAALVRLIDSAGGLGGNINTYA</sequence>
<dbReference type="Proteomes" id="UP001238179">
    <property type="component" value="Chromosome"/>
</dbReference>
<organism evidence="1 2">
    <name type="scientific">Mesoterricola silvestris</name>
    <dbReference type="NCBI Taxonomy" id="2927979"/>
    <lineage>
        <taxon>Bacteria</taxon>
        <taxon>Pseudomonadati</taxon>
        <taxon>Acidobacteriota</taxon>
        <taxon>Holophagae</taxon>
        <taxon>Holophagales</taxon>
        <taxon>Holophagaceae</taxon>
        <taxon>Mesoterricola</taxon>
    </lineage>
</organism>
<name>A0AA48H2M5_9BACT</name>
<evidence type="ECO:0000313" key="1">
    <source>
        <dbReference type="EMBL" id="BDU74878.1"/>
    </source>
</evidence>
<dbReference type="EMBL" id="AP027080">
    <property type="protein sequence ID" value="BDU74878.1"/>
    <property type="molecule type" value="Genomic_DNA"/>
</dbReference>
<reference evidence="2" key="1">
    <citation type="journal article" date="2023" name="Int. J. Syst. Evol. Microbiol.">
        <title>Mesoterricola silvestris gen. nov., sp. nov., Mesoterricola sediminis sp. nov., Geothrix oryzae sp. nov., Geothrix edaphica sp. nov., Geothrix rubra sp. nov., and Geothrix limicola sp. nov., six novel members of Acidobacteriota isolated from soils.</title>
        <authorList>
            <person name="Itoh H."/>
            <person name="Sugisawa Y."/>
            <person name="Mise K."/>
            <person name="Xu Z."/>
            <person name="Kuniyasu M."/>
            <person name="Ushijima N."/>
            <person name="Kawano K."/>
            <person name="Kobayashi E."/>
            <person name="Shiratori Y."/>
            <person name="Masuda Y."/>
            <person name="Senoo K."/>
        </authorList>
    </citation>
    <scope>NUCLEOTIDE SEQUENCE [LARGE SCALE GENOMIC DNA]</scope>
    <source>
        <strain evidence="2">W79</strain>
    </source>
</reference>
<protein>
    <recommendedName>
        <fullName evidence="3">Motility protein</fullName>
    </recommendedName>
</protein>
<evidence type="ECO:0008006" key="3">
    <source>
        <dbReference type="Google" id="ProtNLM"/>
    </source>
</evidence>
<accession>A0AA48H2M5</accession>
<evidence type="ECO:0000313" key="2">
    <source>
        <dbReference type="Proteomes" id="UP001238179"/>
    </source>
</evidence>
<keyword evidence="2" id="KW-1185">Reference proteome</keyword>